<evidence type="ECO:0000313" key="2">
    <source>
        <dbReference type="Proteomes" id="UP000275267"/>
    </source>
</evidence>
<dbReference type="Proteomes" id="UP000275267">
    <property type="component" value="Unassembled WGS sequence"/>
</dbReference>
<evidence type="ECO:0000313" key="1">
    <source>
        <dbReference type="EMBL" id="RLN03049.1"/>
    </source>
</evidence>
<dbReference type="EMBL" id="PQIB02000008">
    <property type="protein sequence ID" value="RLN03049.1"/>
    <property type="molecule type" value="Genomic_DNA"/>
</dbReference>
<gene>
    <name evidence="1" type="ORF">C2845_PM13G05970</name>
</gene>
<protein>
    <submittedName>
        <fullName evidence="1">Uncharacterized protein</fullName>
    </submittedName>
</protein>
<proteinExistence type="predicted"/>
<comment type="caution">
    <text evidence="1">The sequence shown here is derived from an EMBL/GenBank/DDBJ whole genome shotgun (WGS) entry which is preliminary data.</text>
</comment>
<keyword evidence="2" id="KW-1185">Reference proteome</keyword>
<dbReference type="AlphaFoldDB" id="A0A3L6REN4"/>
<name>A0A3L6REN4_PANMI</name>
<organism evidence="1 2">
    <name type="scientific">Panicum miliaceum</name>
    <name type="common">Proso millet</name>
    <name type="synonym">Broomcorn millet</name>
    <dbReference type="NCBI Taxonomy" id="4540"/>
    <lineage>
        <taxon>Eukaryota</taxon>
        <taxon>Viridiplantae</taxon>
        <taxon>Streptophyta</taxon>
        <taxon>Embryophyta</taxon>
        <taxon>Tracheophyta</taxon>
        <taxon>Spermatophyta</taxon>
        <taxon>Magnoliopsida</taxon>
        <taxon>Liliopsida</taxon>
        <taxon>Poales</taxon>
        <taxon>Poaceae</taxon>
        <taxon>PACMAD clade</taxon>
        <taxon>Panicoideae</taxon>
        <taxon>Panicodae</taxon>
        <taxon>Paniceae</taxon>
        <taxon>Panicinae</taxon>
        <taxon>Panicum</taxon>
        <taxon>Panicum sect. Panicum</taxon>
    </lineage>
</organism>
<accession>A0A3L6REN4</accession>
<dbReference type="PANTHER" id="PTHR33026:SF7">
    <property type="entry name" value="OS03G0100275 PROTEIN"/>
    <property type="match status" value="1"/>
</dbReference>
<reference evidence="2" key="1">
    <citation type="journal article" date="2019" name="Nat. Commun.">
        <title>The genome of broomcorn millet.</title>
        <authorList>
            <person name="Zou C."/>
            <person name="Miki D."/>
            <person name="Li D."/>
            <person name="Tang Q."/>
            <person name="Xiao L."/>
            <person name="Rajput S."/>
            <person name="Deng P."/>
            <person name="Jia W."/>
            <person name="Huang R."/>
            <person name="Zhang M."/>
            <person name="Sun Y."/>
            <person name="Hu J."/>
            <person name="Fu X."/>
            <person name="Schnable P.S."/>
            <person name="Li F."/>
            <person name="Zhang H."/>
            <person name="Feng B."/>
            <person name="Zhu X."/>
            <person name="Liu R."/>
            <person name="Schnable J.C."/>
            <person name="Zhu J.-K."/>
            <person name="Zhang H."/>
        </authorList>
    </citation>
    <scope>NUCLEOTIDE SEQUENCE [LARGE SCALE GENOMIC DNA]</scope>
</reference>
<sequence>MVANPAPGLPPRTGLPPVLNDRWEEKLTEEETVEVEILLAELQKLKADKLTGASVVLSFAKRLAQPIYERVHPGYKYSSRKDPTRGQNRKVSRNEAYRRVMLIVSGEVREMGCPKAYCLKRPTIEHPPANSMASFNFTSTVLDKGTTFIFGSWICIANGSSGFDGHLADTKEPETSSCSSQLNEFIDSLDDMLLYLAREIEENSVPDAFSARVPTRLSSPGSTRTEEEHTRFPIGQLNAASTHMEALRSKSLSDLENKLDLLLEFGDEDATACWEAPVFSNYSNLDDDPDSSTASHIGLSITTTAQDRFVYWKGMEPSELLDGDARLGAIVHELPFQKGRPLSPIREEVSGSSTSTFPISHDYSTDYSPEVLMASLRDIGPLFLQ</sequence>
<dbReference type="PANTHER" id="PTHR33026">
    <property type="entry name" value="OS06G0360600 PROTEIN"/>
    <property type="match status" value="1"/>
</dbReference>